<evidence type="ECO:0000313" key="3">
    <source>
        <dbReference type="Proteomes" id="UP001050691"/>
    </source>
</evidence>
<feature type="region of interest" description="Disordered" evidence="1">
    <location>
        <begin position="1"/>
        <end position="153"/>
    </location>
</feature>
<gene>
    <name evidence="2" type="ORF">Clacol_006169</name>
</gene>
<feature type="compositionally biased region" description="Basic and acidic residues" evidence="1">
    <location>
        <begin position="83"/>
        <end position="100"/>
    </location>
</feature>
<dbReference type="Proteomes" id="UP001050691">
    <property type="component" value="Unassembled WGS sequence"/>
</dbReference>
<name>A0AAV5AHH0_9AGAM</name>
<feature type="region of interest" description="Disordered" evidence="1">
    <location>
        <begin position="179"/>
        <end position="207"/>
    </location>
</feature>
<proteinExistence type="predicted"/>
<evidence type="ECO:0000256" key="1">
    <source>
        <dbReference type="SAM" id="MobiDB-lite"/>
    </source>
</evidence>
<reference evidence="2" key="1">
    <citation type="submission" date="2021-10" db="EMBL/GenBank/DDBJ databases">
        <title>De novo Genome Assembly of Clathrus columnatus (Basidiomycota, Fungi) Using Illumina and Nanopore Sequence Data.</title>
        <authorList>
            <person name="Ogiso-Tanaka E."/>
            <person name="Itagaki H."/>
            <person name="Hosoya T."/>
            <person name="Hosaka K."/>
        </authorList>
    </citation>
    <scope>NUCLEOTIDE SEQUENCE</scope>
    <source>
        <strain evidence="2">MO-923</strain>
    </source>
</reference>
<feature type="compositionally biased region" description="Acidic residues" evidence="1">
    <location>
        <begin position="101"/>
        <end position="146"/>
    </location>
</feature>
<accession>A0AAV5AHH0</accession>
<organism evidence="2 3">
    <name type="scientific">Clathrus columnatus</name>
    <dbReference type="NCBI Taxonomy" id="1419009"/>
    <lineage>
        <taxon>Eukaryota</taxon>
        <taxon>Fungi</taxon>
        <taxon>Dikarya</taxon>
        <taxon>Basidiomycota</taxon>
        <taxon>Agaricomycotina</taxon>
        <taxon>Agaricomycetes</taxon>
        <taxon>Phallomycetidae</taxon>
        <taxon>Phallales</taxon>
        <taxon>Clathraceae</taxon>
        <taxon>Clathrus</taxon>
    </lineage>
</organism>
<dbReference type="EMBL" id="BPWL01000007">
    <property type="protein sequence ID" value="GJJ11931.1"/>
    <property type="molecule type" value="Genomic_DNA"/>
</dbReference>
<sequence length="324" mass="35741">MSPKQPSDSGSDSDAPEAVSLSSSKKASEAHTKAIREHERNQWAKRKNENRERDRLLKEEKAKRVKAVTEVNGRVKNIRGKGKQQDNKAIARMERAMREAIDEDDDGNSEEEGDDGDSEEEVDDDSGEEDEDRDEMEEDNNEEEEWAGLGVGEDVDVSDARALQLPDHIFAAAAAAVIADNNSSKEPLRSDNITKPSKKKRKSNKAKDLIIGNRAIKTLSSSERDMTIAGRFQPPPEANKFVERQLQLYNRDVTVETTPSLAKRGGVTGKQKSSKNDRRARGGNAKSMRSKAWNRIPVNLGSLRSGGPAKNFVRGATSSLTSKA</sequence>
<dbReference type="AlphaFoldDB" id="A0AAV5AHH0"/>
<feature type="compositionally biased region" description="Polar residues" evidence="1">
    <location>
        <begin position="1"/>
        <end position="12"/>
    </location>
</feature>
<protein>
    <submittedName>
        <fullName evidence="2">Uncharacterized protein</fullName>
    </submittedName>
</protein>
<evidence type="ECO:0000313" key="2">
    <source>
        <dbReference type="EMBL" id="GJJ11931.1"/>
    </source>
</evidence>
<keyword evidence="3" id="KW-1185">Reference proteome</keyword>
<feature type="region of interest" description="Disordered" evidence="1">
    <location>
        <begin position="257"/>
        <end position="324"/>
    </location>
</feature>
<comment type="caution">
    <text evidence="2">The sequence shown here is derived from an EMBL/GenBank/DDBJ whole genome shotgun (WGS) entry which is preliminary data.</text>
</comment>
<feature type="compositionally biased region" description="Basic and acidic residues" evidence="1">
    <location>
        <begin position="26"/>
        <end position="62"/>
    </location>
</feature>